<keyword evidence="7" id="KW-1185">Reference proteome</keyword>
<sequence length="764" mass="86307">MNPPVLNIDGTRFRDHVGREVTFRGINCAADTKFPRYPDQPSHIRDKFFDGDDVSFVDRPFSKEEARTHLARLKRWGYNTIRYVFTWEAIEHAGPGKYDEAFIAHTIEILRMMKEYGFYVFMDPHQDVWSRFSGGSGAPMWTLYACGLNPEAFQATQAAFVHSQYPDPANYPKMIWSTNYTRLACQTIFTLFFGGRDFAPNAIIDGKNIQDYLTDHFIAACRHLAQRIHEAGGLENEVVIGWESINEPNRGLISWQDISVIPSEQKLQKGPSPTAWQAILTGSGRACEVDTYEFGSFGPYKSGRELVDPKGTMAWLPSDYDDTTYGWKRDPGWKLGECLWAQQGVWDPAEDKLLKKDYFSKTPASGKQLDYEQFTNTYFLDHYRKYRNAIRSVHKGAMMFCEAPVLEIPPDIKGTEDDDPLMVFASHYYDGLTLLTKHWNRLYNVDVFGVLRGRYLAPAFAVKIGETAIRNCLRDQLEAIRQEGLKYLGTHPCVFTEIGIPYDMDDKYAYKTGDYTSQALAMDANHYALEGSGAAGYTLWTYVAENNHEWGDLWNGEDLSVYSVDDTALPMASRPEFASINPSGTSIDRASPAYSYSQSESTLSVTPANIKTTLKSPSISLEQTGTSGELSTKPGFRAAEAYVRPSPIATNGDVLKHGFDLRNCTFTMSLKASKPVAEDYPTEIYLPEYHFAHNATTVAVSNGKWTVDTDEIDGGTMQILRWWHGVGEQNITIKGVKRRQGMDTASNEEVGYMEQYRRSLCTVM</sequence>
<comment type="similarity">
    <text evidence="1">Belongs to the glycosyl hydrolase 5 (cellulase A) family.</text>
</comment>
<evidence type="ECO:0000313" key="7">
    <source>
        <dbReference type="Proteomes" id="UP000606974"/>
    </source>
</evidence>
<dbReference type="InterPro" id="IPR001547">
    <property type="entry name" value="Glyco_hydro_5"/>
</dbReference>
<dbReference type="InterPro" id="IPR052066">
    <property type="entry name" value="Glycosphingolipid_Hydrolases"/>
</dbReference>
<protein>
    <recommendedName>
        <fullName evidence="8">Glycosyl hydrolase</fullName>
    </recommendedName>
</protein>
<evidence type="ECO:0000259" key="5">
    <source>
        <dbReference type="Pfam" id="PF18564"/>
    </source>
</evidence>
<dbReference type="Proteomes" id="UP000606974">
    <property type="component" value="Unassembled WGS sequence"/>
</dbReference>
<keyword evidence="2" id="KW-0378">Hydrolase</keyword>
<reference evidence="6" key="1">
    <citation type="submission" date="2020-02" db="EMBL/GenBank/DDBJ databases">
        <authorList>
            <person name="Palmer J.M."/>
        </authorList>
    </citation>
    <scope>NUCLEOTIDE SEQUENCE</scope>
    <source>
        <strain evidence="6">EPUS1.4</strain>
        <tissue evidence="6">Thallus</tissue>
    </source>
</reference>
<evidence type="ECO:0000256" key="3">
    <source>
        <dbReference type="ARBA" id="ARBA00023295"/>
    </source>
</evidence>
<dbReference type="GO" id="GO:0000272">
    <property type="term" value="P:polysaccharide catabolic process"/>
    <property type="evidence" value="ECO:0007669"/>
    <property type="project" value="InterPro"/>
</dbReference>
<feature type="domain" description="Glycoside hydrolase family 5" evidence="4">
    <location>
        <begin position="66"/>
        <end position="129"/>
    </location>
</feature>
<evidence type="ECO:0000256" key="1">
    <source>
        <dbReference type="ARBA" id="ARBA00005641"/>
    </source>
</evidence>
<evidence type="ECO:0008006" key="8">
    <source>
        <dbReference type="Google" id="ProtNLM"/>
    </source>
</evidence>
<dbReference type="Pfam" id="PF00150">
    <property type="entry name" value="Cellulase"/>
    <property type="match status" value="1"/>
</dbReference>
<evidence type="ECO:0000313" key="6">
    <source>
        <dbReference type="EMBL" id="KAF7510836.1"/>
    </source>
</evidence>
<dbReference type="GO" id="GO:1904462">
    <property type="term" value="P:ergosteryl 3-beta-D-glucoside catabolic process"/>
    <property type="evidence" value="ECO:0007669"/>
    <property type="project" value="TreeGrafter"/>
</dbReference>
<name>A0A8H7E8K3_9EURO</name>
<accession>A0A8H7E8K3</accession>
<comment type="caution">
    <text evidence="6">The sequence shown here is derived from an EMBL/GenBank/DDBJ whole genome shotgun (WGS) entry which is preliminary data.</text>
</comment>
<organism evidence="6 7">
    <name type="scientific">Endocarpon pusillum</name>
    <dbReference type="NCBI Taxonomy" id="364733"/>
    <lineage>
        <taxon>Eukaryota</taxon>
        <taxon>Fungi</taxon>
        <taxon>Dikarya</taxon>
        <taxon>Ascomycota</taxon>
        <taxon>Pezizomycotina</taxon>
        <taxon>Eurotiomycetes</taxon>
        <taxon>Chaetothyriomycetidae</taxon>
        <taxon>Verrucariales</taxon>
        <taxon>Verrucariaceae</taxon>
        <taxon>Endocarpon</taxon>
    </lineage>
</organism>
<gene>
    <name evidence="6" type="ORF">GJ744_005936</name>
</gene>
<dbReference type="InterPro" id="IPR018087">
    <property type="entry name" value="Glyco_hydro_5_CS"/>
</dbReference>
<keyword evidence="3" id="KW-0326">Glycosidase</keyword>
<dbReference type="AlphaFoldDB" id="A0A8H7E8K3"/>
<evidence type="ECO:0000256" key="2">
    <source>
        <dbReference type="ARBA" id="ARBA00022801"/>
    </source>
</evidence>
<dbReference type="EMBL" id="JAACFV010000026">
    <property type="protein sequence ID" value="KAF7510836.1"/>
    <property type="molecule type" value="Genomic_DNA"/>
</dbReference>
<dbReference type="PANTHER" id="PTHR31308">
    <property type="match status" value="1"/>
</dbReference>
<dbReference type="InterPro" id="IPR017853">
    <property type="entry name" value="GH"/>
</dbReference>
<dbReference type="PANTHER" id="PTHR31308:SF5">
    <property type="entry name" value="ERGOSTERYL-BETA-GLUCOSIDASE"/>
    <property type="match status" value="1"/>
</dbReference>
<dbReference type="Gene3D" id="2.60.40.1180">
    <property type="entry name" value="Golgi alpha-mannosidase II"/>
    <property type="match status" value="1"/>
</dbReference>
<dbReference type="InterPro" id="IPR013780">
    <property type="entry name" value="Glyco_hydro_b"/>
</dbReference>
<dbReference type="OrthoDB" id="9971853at2759"/>
<dbReference type="GO" id="GO:0050295">
    <property type="term" value="F:steryl-beta-glucosidase activity"/>
    <property type="evidence" value="ECO:0007669"/>
    <property type="project" value="TreeGrafter"/>
</dbReference>
<dbReference type="SUPFAM" id="SSF51445">
    <property type="entry name" value="(Trans)glycosidases"/>
    <property type="match status" value="1"/>
</dbReference>
<proteinExistence type="inferred from homology"/>
<feature type="domain" description="Glycoside hydrolase family 5 C-terminal" evidence="5">
    <location>
        <begin position="644"/>
        <end position="733"/>
    </location>
</feature>
<dbReference type="FunFam" id="3.20.20.80:FF:000106">
    <property type="entry name" value="Glycosyl hydrolase, putative"/>
    <property type="match status" value="1"/>
</dbReference>
<dbReference type="PROSITE" id="PS00659">
    <property type="entry name" value="GLYCOSYL_HYDROL_F5"/>
    <property type="match status" value="1"/>
</dbReference>
<dbReference type="InterPro" id="IPR041036">
    <property type="entry name" value="GH5_C"/>
</dbReference>
<dbReference type="Gene3D" id="3.20.20.80">
    <property type="entry name" value="Glycosidases"/>
    <property type="match status" value="2"/>
</dbReference>
<dbReference type="FunFam" id="3.20.20.80:FF:000131">
    <property type="entry name" value="Glycoside hydrolase superfamily"/>
    <property type="match status" value="1"/>
</dbReference>
<evidence type="ECO:0000259" key="4">
    <source>
        <dbReference type="Pfam" id="PF00150"/>
    </source>
</evidence>
<dbReference type="Pfam" id="PF18564">
    <property type="entry name" value="Glyco_hydro_5_C"/>
    <property type="match status" value="1"/>
</dbReference>